<evidence type="ECO:0000259" key="15">
    <source>
        <dbReference type="Pfam" id="PF01507"/>
    </source>
</evidence>
<dbReference type="InterPro" id="IPR004511">
    <property type="entry name" value="PAPS/APS_Rdtase"/>
</dbReference>
<evidence type="ECO:0000256" key="5">
    <source>
        <dbReference type="ARBA" id="ARBA00023004"/>
    </source>
</evidence>
<dbReference type="GO" id="GO:0043866">
    <property type="term" value="F:adenylyl-sulfate reductase (thioredoxin) activity"/>
    <property type="evidence" value="ECO:0007669"/>
    <property type="project" value="UniProtKB-EC"/>
</dbReference>
<comment type="similarity">
    <text evidence="1 14">Belongs to the PAPS reductase family. CysH subfamily.</text>
</comment>
<dbReference type="EMBL" id="BLSB01000069">
    <property type="protein sequence ID" value="GFP35233.1"/>
    <property type="molecule type" value="Genomic_DNA"/>
</dbReference>
<feature type="binding site" evidence="14">
    <location>
        <position position="116"/>
    </location>
    <ligand>
        <name>[4Fe-4S] cluster</name>
        <dbReference type="ChEBI" id="CHEBI:49883"/>
    </ligand>
</feature>
<evidence type="ECO:0000256" key="10">
    <source>
        <dbReference type="ARBA" id="ARBA00029514"/>
    </source>
</evidence>
<dbReference type="PIRSF" id="PIRSF000857">
    <property type="entry name" value="PAPS_reductase"/>
    <property type="match status" value="1"/>
</dbReference>
<evidence type="ECO:0000256" key="12">
    <source>
        <dbReference type="ARBA" id="ARBA00032041"/>
    </source>
</evidence>
<evidence type="ECO:0000313" key="19">
    <source>
        <dbReference type="Proteomes" id="UP000576480"/>
    </source>
</evidence>
<dbReference type="Proteomes" id="UP000576480">
    <property type="component" value="Unassembled WGS sequence"/>
</dbReference>
<feature type="binding site" evidence="14">
    <location>
        <position position="199"/>
    </location>
    <ligand>
        <name>[4Fe-4S] cluster</name>
        <dbReference type="ChEBI" id="CHEBI:49883"/>
    </ligand>
</feature>
<dbReference type="PANTHER" id="PTHR46482">
    <property type="entry name" value="5'-ADENYLYLSULFATE REDUCTASE 3, CHLOROPLASTIC"/>
    <property type="match status" value="1"/>
</dbReference>
<dbReference type="RefSeq" id="WP_176229871.1">
    <property type="nucleotide sequence ID" value="NZ_BLSB01000069.1"/>
</dbReference>
<gene>
    <name evidence="14" type="primary">cysH</name>
    <name evidence="16" type="ORF">HKBW3S25_01092</name>
    <name evidence="17" type="ORF">HKBW3S43_01025</name>
</gene>
<comment type="caution">
    <text evidence="16">The sequence shown here is derived from an EMBL/GenBank/DDBJ whole genome shotgun (WGS) entry which is preliminary data.</text>
</comment>
<evidence type="ECO:0000256" key="4">
    <source>
        <dbReference type="ARBA" id="ARBA00023002"/>
    </source>
</evidence>
<comment type="pathway">
    <text evidence="8 14">Sulfur metabolism; hydrogen sulfide biosynthesis; sulfite from sulfate.</text>
</comment>
<sequence length="233" mass="26994">MGQFEEFADLEAKTAEEVLEWALKTYGDRVALASSFGAEDVVLIDMLARIDRGSRVFTLDTGRLPQETCDVMEKIRDKYGLEIEIYYPDTKAVEDMVTHYGPDLFYKSVELRKLCCEIRKVEPLKRALKELSAWITGLRREQSVTRTEVKKVEIDRSHNSIVKINPLADWSEEQVWTYIRENGVPYNALHDRNYPSIGCAPCTRAIKPGQDLRAGRWWWEDPEHKECGLHIKK</sequence>
<feature type="domain" description="Phosphoadenosine phosphosulphate reductase" evidence="15">
    <location>
        <begin position="30"/>
        <end position="205"/>
    </location>
</feature>
<dbReference type="InterPro" id="IPR011798">
    <property type="entry name" value="APS_reductase"/>
</dbReference>
<dbReference type="EMBL" id="BLRX01000138">
    <property type="protein sequence ID" value="GFP25612.1"/>
    <property type="molecule type" value="Genomic_DNA"/>
</dbReference>
<comment type="subcellular location">
    <subcellularLocation>
        <location evidence="14">Cytoplasm</location>
    </subcellularLocation>
</comment>
<dbReference type="EC" id="1.8.4.10" evidence="9 14"/>
<feature type="binding site" evidence="14">
    <location>
        <position position="202"/>
    </location>
    <ligand>
        <name>[4Fe-4S] cluster</name>
        <dbReference type="ChEBI" id="CHEBI:49883"/>
    </ligand>
</feature>
<dbReference type="PANTHER" id="PTHR46482:SF9">
    <property type="entry name" value="5'-ADENYLYLSULFATE REDUCTASE 1, CHLOROPLASTIC"/>
    <property type="match status" value="1"/>
</dbReference>
<evidence type="ECO:0000313" key="16">
    <source>
        <dbReference type="EMBL" id="GFP25612.1"/>
    </source>
</evidence>
<dbReference type="NCBIfam" id="TIGR00434">
    <property type="entry name" value="cysH"/>
    <property type="match status" value="1"/>
</dbReference>
<dbReference type="CDD" id="cd23945">
    <property type="entry name" value="PAPS_reductase"/>
    <property type="match status" value="1"/>
</dbReference>
<evidence type="ECO:0000256" key="3">
    <source>
        <dbReference type="ARBA" id="ARBA00022723"/>
    </source>
</evidence>
<evidence type="ECO:0000256" key="13">
    <source>
        <dbReference type="ARBA" id="ARBA00048441"/>
    </source>
</evidence>
<evidence type="ECO:0000256" key="14">
    <source>
        <dbReference type="HAMAP-Rule" id="MF_00063"/>
    </source>
</evidence>
<dbReference type="NCBIfam" id="NF002537">
    <property type="entry name" value="PRK02090.1"/>
    <property type="match status" value="1"/>
</dbReference>
<dbReference type="GO" id="GO:0046872">
    <property type="term" value="F:metal ion binding"/>
    <property type="evidence" value="ECO:0007669"/>
    <property type="project" value="UniProtKB-KW"/>
</dbReference>
<dbReference type="NCBIfam" id="TIGR02055">
    <property type="entry name" value="APS_reductase"/>
    <property type="match status" value="1"/>
</dbReference>
<evidence type="ECO:0000256" key="7">
    <source>
        <dbReference type="ARBA" id="ARBA00024298"/>
    </source>
</evidence>
<evidence type="ECO:0000313" key="18">
    <source>
        <dbReference type="Proteomes" id="UP000543224"/>
    </source>
</evidence>
<reference evidence="18 19" key="1">
    <citation type="journal article" date="2020" name="Front. Microbiol.">
        <title>Single-cell genomics of novel Actinobacteria with the Wood-Ljungdahl pathway discovered in a serpentinizing system.</title>
        <authorList>
            <person name="Merino N."/>
            <person name="Kawai M."/>
            <person name="Boyd E.S."/>
            <person name="Colman D.R."/>
            <person name="McGlynn S.E."/>
            <person name="Nealson K.H."/>
            <person name="Kurokawa K."/>
            <person name="Hongoh Y."/>
        </authorList>
    </citation>
    <scope>NUCLEOTIDE SEQUENCE [LARGE SCALE GENOMIC DNA]</scope>
    <source>
        <strain evidence="16 18">S25</strain>
        <strain evidence="17 19">S43</strain>
    </source>
</reference>
<keyword evidence="3 14" id="KW-0479">Metal-binding</keyword>
<evidence type="ECO:0000313" key="17">
    <source>
        <dbReference type="EMBL" id="GFP35233.1"/>
    </source>
</evidence>
<proteinExistence type="inferred from homology"/>
<name>A0A6V8NZB9_9ACTN</name>
<dbReference type="InterPro" id="IPR014729">
    <property type="entry name" value="Rossmann-like_a/b/a_fold"/>
</dbReference>
<evidence type="ECO:0000256" key="2">
    <source>
        <dbReference type="ARBA" id="ARBA00022490"/>
    </source>
</evidence>
<evidence type="ECO:0000256" key="11">
    <source>
        <dbReference type="ARBA" id="ARBA00030894"/>
    </source>
</evidence>
<dbReference type="HAMAP" id="MF_00063">
    <property type="entry name" value="CysH"/>
    <property type="match status" value="1"/>
</dbReference>
<dbReference type="GO" id="GO:0070814">
    <property type="term" value="P:hydrogen sulfide biosynthetic process"/>
    <property type="evidence" value="ECO:0007669"/>
    <property type="project" value="UniProtKB-UniRule"/>
</dbReference>
<dbReference type="AlphaFoldDB" id="A0A6V8NZB9"/>
<dbReference type="Proteomes" id="UP000543224">
    <property type="component" value="Unassembled WGS sequence"/>
</dbReference>
<feature type="binding site" evidence="14">
    <location>
        <position position="115"/>
    </location>
    <ligand>
        <name>[4Fe-4S] cluster</name>
        <dbReference type="ChEBI" id="CHEBI:49883"/>
    </ligand>
</feature>
<organism evidence="16 18">
    <name type="scientific">Candidatus Hakubella thermalkaliphila</name>
    <dbReference type="NCBI Taxonomy" id="2754717"/>
    <lineage>
        <taxon>Bacteria</taxon>
        <taxon>Bacillati</taxon>
        <taxon>Actinomycetota</taxon>
        <taxon>Actinomycetota incertae sedis</taxon>
        <taxon>Candidatus Hakubellales</taxon>
        <taxon>Candidatus Hakubellaceae</taxon>
        <taxon>Candidatus Hakubella</taxon>
    </lineage>
</organism>
<dbReference type="GO" id="GO:0019344">
    <property type="term" value="P:cysteine biosynthetic process"/>
    <property type="evidence" value="ECO:0007669"/>
    <property type="project" value="InterPro"/>
</dbReference>
<dbReference type="GO" id="GO:0004604">
    <property type="term" value="F:phosphoadenylyl-sulfate reductase (thioredoxin) activity"/>
    <property type="evidence" value="ECO:0007669"/>
    <property type="project" value="UniProtKB-UniRule"/>
</dbReference>
<dbReference type="GO" id="GO:0005737">
    <property type="term" value="C:cytoplasm"/>
    <property type="evidence" value="ECO:0007669"/>
    <property type="project" value="UniProtKB-SubCell"/>
</dbReference>
<protein>
    <recommendedName>
        <fullName evidence="10 14">Adenosine 5'-phosphosulfate reductase</fullName>
        <shortName evidence="14">APS reductase</shortName>
        <ecNumber evidence="9 14">1.8.4.10</ecNumber>
    </recommendedName>
    <alternativeName>
        <fullName evidence="12 14">5'-adenylylsulfate reductase</fullName>
    </alternativeName>
    <alternativeName>
        <fullName evidence="11 14">Thioredoxin-dependent 5'-adenylylsulfate reductase</fullName>
    </alternativeName>
</protein>
<evidence type="ECO:0000256" key="1">
    <source>
        <dbReference type="ARBA" id="ARBA00009732"/>
    </source>
</evidence>
<comment type="function">
    <text evidence="7 14">Catalyzes the formation of sulfite from adenosine 5'-phosphosulfate (APS) using thioredoxin as an electron donor.</text>
</comment>
<keyword evidence="2 14" id="KW-0963">Cytoplasm</keyword>
<dbReference type="InterPro" id="IPR002500">
    <property type="entry name" value="PAPS_reduct_dom"/>
</dbReference>
<evidence type="ECO:0000256" key="8">
    <source>
        <dbReference type="ARBA" id="ARBA00024327"/>
    </source>
</evidence>
<feature type="active site" description="Nucleophile; cysteine thiosulfonate intermediate" evidence="14">
    <location>
        <position position="227"/>
    </location>
</feature>
<keyword evidence="4 14" id="KW-0560">Oxidoreductase</keyword>
<evidence type="ECO:0000256" key="9">
    <source>
        <dbReference type="ARBA" id="ARBA00024386"/>
    </source>
</evidence>
<dbReference type="GO" id="GO:0019379">
    <property type="term" value="P:sulfate assimilation, phosphoadenylyl sulfate reduction by phosphoadenylyl-sulfate reductase (thioredoxin)"/>
    <property type="evidence" value="ECO:0007669"/>
    <property type="project" value="UniProtKB-UniRule"/>
</dbReference>
<dbReference type="GO" id="GO:0051539">
    <property type="term" value="F:4 iron, 4 sulfur cluster binding"/>
    <property type="evidence" value="ECO:0007669"/>
    <property type="project" value="UniProtKB-UniRule"/>
</dbReference>
<dbReference type="SUPFAM" id="SSF52402">
    <property type="entry name" value="Adenine nucleotide alpha hydrolases-like"/>
    <property type="match status" value="1"/>
</dbReference>
<evidence type="ECO:0000256" key="6">
    <source>
        <dbReference type="ARBA" id="ARBA00023014"/>
    </source>
</evidence>
<dbReference type="Gene3D" id="3.40.50.620">
    <property type="entry name" value="HUPs"/>
    <property type="match status" value="1"/>
</dbReference>
<accession>A0A6V8NZB9</accession>
<comment type="cofactor">
    <cofactor evidence="14">
        <name>[4Fe-4S] cluster</name>
        <dbReference type="ChEBI" id="CHEBI:49883"/>
    </cofactor>
    <text evidence="14">Binds 1 [4Fe-4S] cluster per subunit.</text>
</comment>
<keyword evidence="6 14" id="KW-0411">Iron-sulfur</keyword>
<keyword evidence="5 14" id="KW-0408">Iron</keyword>
<comment type="catalytic activity">
    <reaction evidence="13 14">
        <text>[thioredoxin]-disulfide + sulfite + AMP + 2 H(+) = adenosine 5'-phosphosulfate + [thioredoxin]-dithiol</text>
        <dbReference type="Rhea" id="RHEA:21976"/>
        <dbReference type="Rhea" id="RHEA-COMP:10698"/>
        <dbReference type="Rhea" id="RHEA-COMP:10700"/>
        <dbReference type="ChEBI" id="CHEBI:15378"/>
        <dbReference type="ChEBI" id="CHEBI:17359"/>
        <dbReference type="ChEBI" id="CHEBI:29950"/>
        <dbReference type="ChEBI" id="CHEBI:50058"/>
        <dbReference type="ChEBI" id="CHEBI:58243"/>
        <dbReference type="ChEBI" id="CHEBI:456215"/>
        <dbReference type="EC" id="1.8.4.10"/>
    </reaction>
</comment>
<dbReference type="Pfam" id="PF01507">
    <property type="entry name" value="PAPS_reduct"/>
    <property type="match status" value="1"/>
</dbReference>